<organism evidence="8 9">
    <name type="scientific">candidate division TA06 bacterium</name>
    <dbReference type="NCBI Taxonomy" id="2250710"/>
    <lineage>
        <taxon>Bacteria</taxon>
        <taxon>Bacteria division TA06</taxon>
    </lineage>
</organism>
<comment type="caution">
    <text evidence="8">The sequence shown here is derived from an EMBL/GenBank/DDBJ whole genome shotgun (WGS) entry which is preliminary data.</text>
</comment>
<evidence type="ECO:0000256" key="1">
    <source>
        <dbReference type="ARBA" id="ARBA00004167"/>
    </source>
</evidence>
<dbReference type="Pfam" id="PF04357">
    <property type="entry name" value="TamB"/>
    <property type="match status" value="1"/>
</dbReference>
<reference evidence="8" key="1">
    <citation type="submission" date="2020-07" db="EMBL/GenBank/DDBJ databases">
        <title>Huge and variable diversity of episymbiotic CPR bacteria and DPANN archaea in groundwater ecosystems.</title>
        <authorList>
            <person name="He C.Y."/>
            <person name="Keren R."/>
            <person name="Whittaker M."/>
            <person name="Farag I.F."/>
            <person name="Doudna J."/>
            <person name="Cate J.H.D."/>
            <person name="Banfield J.F."/>
        </authorList>
    </citation>
    <scope>NUCLEOTIDE SEQUENCE</scope>
    <source>
        <strain evidence="8">NC_groundwater_1520_Pr4_B-0.1um_53_5</strain>
    </source>
</reference>
<keyword evidence="3 5" id="KW-1133">Transmembrane helix</keyword>
<evidence type="ECO:0000259" key="6">
    <source>
        <dbReference type="Pfam" id="PF04357"/>
    </source>
</evidence>
<dbReference type="PANTHER" id="PTHR36985:SF1">
    <property type="entry name" value="TRANSLOCATION AND ASSEMBLY MODULE SUBUNIT TAMB"/>
    <property type="match status" value="1"/>
</dbReference>
<protein>
    <submittedName>
        <fullName evidence="8">Translocation/assembly module TamB domain-containing protein</fullName>
    </submittedName>
</protein>
<accession>A0A933IA06</accession>
<dbReference type="AlphaFoldDB" id="A0A933IA06"/>
<feature type="transmembrane region" description="Helical" evidence="5">
    <location>
        <begin position="7"/>
        <end position="28"/>
    </location>
</feature>
<evidence type="ECO:0000256" key="2">
    <source>
        <dbReference type="ARBA" id="ARBA00022692"/>
    </source>
</evidence>
<dbReference type="Pfam" id="PF05170">
    <property type="entry name" value="AsmA"/>
    <property type="match status" value="1"/>
</dbReference>
<keyword evidence="4 5" id="KW-0472">Membrane</keyword>
<evidence type="ECO:0000256" key="5">
    <source>
        <dbReference type="SAM" id="Phobius"/>
    </source>
</evidence>
<comment type="subcellular location">
    <subcellularLocation>
        <location evidence="1">Membrane</location>
        <topology evidence="1">Single-pass membrane protein</topology>
    </subcellularLocation>
</comment>
<feature type="domain" description="AsmA" evidence="7">
    <location>
        <begin position="4"/>
        <end position="161"/>
    </location>
</feature>
<dbReference type="PANTHER" id="PTHR36985">
    <property type="entry name" value="TRANSLOCATION AND ASSEMBLY MODULE SUBUNIT TAMB"/>
    <property type="match status" value="1"/>
</dbReference>
<sequence length="1172" mass="128070">MPHKTRNIIVITSAAVVLLSLAGLALYLNSRSFKEKLKTKADLTLSNVLGREFTIDSASVQLPMNIVLHGLKLASEDSLKNGMMLEVPRIKVVIHPWVSLTKGRITVNQVGVYDARARLVRRSDGSWNFSNLFKSDSTKPKGKTNFPPLEISTVEIGNLKVMISPGPDSQLVEKINLMAGLKMGGPKLSLNLKDFSAYIPDRKFSLNKGNGSLAINGDTVKLDGFGINLGSSRLGLSLWLDGKSKKYGLSRAKLKLNMSDVARAARLKAEDFDGQIIITAGGKGSLDNPSANVDIRSAACGIGGARLERLNVRLSFRDQMLLVEDIDLASGPGTVNGTGQLDLKARDYDLQLSLNRVDLGTMLPMAGKALKTNINGVFKLQGQGLEPKKIKARADLVLNRSSVNDIPVDEFRCFVRAEGADIAIDQIRLRSGQAQLEAKGDIYKEAVSLELETDEIDLAQFGPLFGLKDLAGRLRFTGLVSGSTKDPDIIGSFRLKEAGLAGISCLYFDGNMSVKSIAKSPLGDSKFTLTGIEFGKQSIEKIEMLAELRGLDRGGFSVHIVKDSITEGLLSGQLEVAGKNISLIVYKLFFNSGYQIIANSQPLAVDIKSGAIDLKPGKLILGRGSLLFSGNYRNNKDFQVDIKGRDIDSRRILELMQLDKTVHGLLDFELAGSGNLASPKYSLKLNVGNLRFEQFTADNLFLDVAYADRVVRLNQLAISRYGSVSELSARIPVNLAAGPEMGKLLDQPMEGQVSLRDIGTWAFFPMADFLSVYEGRIDLSVALSGTPFKPLLNGDFSINNAKMVLRPFGMYLRDVIVRAHFNADSLVIDGIKGTTENQGLVMINRGEILLERFIPSKMYFLITTREAPIRNIPFIEANVDARIEINGTVNHPKISGNVKVNTALISMPFAPAEEPPPPEGEPKPMDLDLAITGPQGIWLRNNDADIELKIDNLNVRMQQNLLFLSGRLETIRGTYKALDRQFDITSGQLTFTNSALINPELNLSAQTSVDQPTPEGGTSKVKIFLKIQGTALQPKLSFTSDPTMSEQDILTMISVGRKLDDENGNGDLAGQVTQRGVDYLSNMLLGKLQQKNIGLVDVVRLKTYLTGEDKGAQVTLGKYVTRKVFVSYSQGLSANLSTEFTAEYLFGTRSAIVAKKDDKGKFNLGLRMKFKY</sequence>
<feature type="domain" description="Translocation and assembly module TamB C-terminal" evidence="6">
    <location>
        <begin position="836"/>
        <end position="1167"/>
    </location>
</feature>
<evidence type="ECO:0000313" key="9">
    <source>
        <dbReference type="Proteomes" id="UP000736328"/>
    </source>
</evidence>
<proteinExistence type="predicted"/>
<keyword evidence="2 5" id="KW-0812">Transmembrane</keyword>
<evidence type="ECO:0000256" key="3">
    <source>
        <dbReference type="ARBA" id="ARBA00022989"/>
    </source>
</evidence>
<evidence type="ECO:0000256" key="4">
    <source>
        <dbReference type="ARBA" id="ARBA00023136"/>
    </source>
</evidence>
<dbReference type="InterPro" id="IPR007452">
    <property type="entry name" value="TamB_C"/>
</dbReference>
<dbReference type="InterPro" id="IPR007844">
    <property type="entry name" value="AsmA"/>
</dbReference>
<gene>
    <name evidence="8" type="ORF">HY768_02330</name>
</gene>
<dbReference type="GO" id="GO:0005886">
    <property type="term" value="C:plasma membrane"/>
    <property type="evidence" value="ECO:0007669"/>
    <property type="project" value="InterPro"/>
</dbReference>
<evidence type="ECO:0000313" key="8">
    <source>
        <dbReference type="EMBL" id="MBI4726057.1"/>
    </source>
</evidence>
<name>A0A933IA06_UNCT6</name>
<dbReference type="Proteomes" id="UP000736328">
    <property type="component" value="Unassembled WGS sequence"/>
</dbReference>
<evidence type="ECO:0000259" key="7">
    <source>
        <dbReference type="Pfam" id="PF05170"/>
    </source>
</evidence>
<dbReference type="EMBL" id="JACQXR010000028">
    <property type="protein sequence ID" value="MBI4726057.1"/>
    <property type="molecule type" value="Genomic_DNA"/>
</dbReference>
<dbReference type="GO" id="GO:0009306">
    <property type="term" value="P:protein secretion"/>
    <property type="evidence" value="ECO:0007669"/>
    <property type="project" value="InterPro"/>
</dbReference>